<dbReference type="PROSITE" id="PS50102">
    <property type="entry name" value="RRM"/>
    <property type="match status" value="1"/>
</dbReference>
<dbReference type="GO" id="GO:0019843">
    <property type="term" value="F:rRNA binding"/>
    <property type="evidence" value="ECO:0007669"/>
    <property type="project" value="TreeGrafter"/>
</dbReference>
<dbReference type="InterPro" id="IPR035979">
    <property type="entry name" value="RBD_domain_sf"/>
</dbReference>
<feature type="compositionally biased region" description="Basic and acidic residues" evidence="3">
    <location>
        <begin position="29"/>
        <end position="39"/>
    </location>
</feature>
<evidence type="ECO:0000256" key="1">
    <source>
        <dbReference type="ARBA" id="ARBA00022884"/>
    </source>
</evidence>
<proteinExistence type="predicted"/>
<organism evidence="5 6">
    <name type="scientific">Arthroderma otae (strain ATCC MYA-4605 / CBS 113480)</name>
    <name type="common">Microsporum canis</name>
    <dbReference type="NCBI Taxonomy" id="554155"/>
    <lineage>
        <taxon>Eukaryota</taxon>
        <taxon>Fungi</taxon>
        <taxon>Dikarya</taxon>
        <taxon>Ascomycota</taxon>
        <taxon>Pezizomycotina</taxon>
        <taxon>Eurotiomycetes</taxon>
        <taxon>Eurotiomycetidae</taxon>
        <taxon>Onygenales</taxon>
        <taxon>Arthrodermataceae</taxon>
        <taxon>Microsporum</taxon>
    </lineage>
</organism>
<feature type="domain" description="RRM" evidence="4">
    <location>
        <begin position="212"/>
        <end position="294"/>
    </location>
</feature>
<dbReference type="eggNOG" id="KOG0118">
    <property type="taxonomic scope" value="Eukaryota"/>
</dbReference>
<dbReference type="PANTHER" id="PTHR23236:SF51">
    <property type="entry name" value="NUCLEOLAR PROTEIN 6"/>
    <property type="match status" value="1"/>
</dbReference>
<feature type="compositionally biased region" description="Basic and acidic residues" evidence="3">
    <location>
        <begin position="135"/>
        <end position="144"/>
    </location>
</feature>
<dbReference type="SMART" id="SM00360">
    <property type="entry name" value="RRM"/>
    <property type="match status" value="1"/>
</dbReference>
<dbReference type="CDD" id="cd12400">
    <property type="entry name" value="RRM_Nop6"/>
    <property type="match status" value="1"/>
</dbReference>
<dbReference type="OMA" id="IKAHFAS"/>
<dbReference type="AlphaFoldDB" id="C5FZG7"/>
<evidence type="ECO:0000259" key="4">
    <source>
        <dbReference type="PROSITE" id="PS50102"/>
    </source>
</evidence>
<keyword evidence="6" id="KW-1185">Reference proteome</keyword>
<dbReference type="InterPro" id="IPR012677">
    <property type="entry name" value="Nucleotide-bd_a/b_plait_sf"/>
</dbReference>
<feature type="compositionally biased region" description="Low complexity" evidence="3">
    <location>
        <begin position="330"/>
        <end position="341"/>
    </location>
</feature>
<dbReference type="STRING" id="554155.C5FZG7"/>
<evidence type="ECO:0000256" key="2">
    <source>
        <dbReference type="PROSITE-ProRule" id="PRU00176"/>
    </source>
</evidence>
<dbReference type="HOGENOM" id="CLU_037639_3_1_1"/>
<dbReference type="Gene3D" id="3.30.70.330">
    <property type="match status" value="1"/>
</dbReference>
<feature type="compositionally biased region" description="Acidic residues" evidence="3">
    <location>
        <begin position="72"/>
        <end position="82"/>
    </location>
</feature>
<feature type="compositionally biased region" description="Basic and acidic residues" evidence="3">
    <location>
        <begin position="311"/>
        <end position="327"/>
    </location>
</feature>
<feature type="compositionally biased region" description="Basic residues" evidence="3">
    <location>
        <begin position="118"/>
        <end position="134"/>
    </location>
</feature>
<feature type="compositionally biased region" description="Acidic residues" evidence="3">
    <location>
        <begin position="10"/>
        <end position="19"/>
    </location>
</feature>
<feature type="region of interest" description="Disordered" evidence="3">
    <location>
        <begin position="1"/>
        <end position="195"/>
    </location>
</feature>
<feature type="compositionally biased region" description="Basic and acidic residues" evidence="3">
    <location>
        <begin position="152"/>
        <end position="169"/>
    </location>
</feature>
<evidence type="ECO:0000313" key="5">
    <source>
        <dbReference type="EMBL" id="EEQ35270.1"/>
    </source>
</evidence>
<dbReference type="PANTHER" id="PTHR23236">
    <property type="entry name" value="EUKARYOTIC TRANSLATION INITIATION FACTOR 4B/4H"/>
    <property type="match status" value="1"/>
</dbReference>
<gene>
    <name evidence="5" type="ORF">MCYG_08089</name>
</gene>
<dbReference type="SUPFAM" id="SSF54928">
    <property type="entry name" value="RNA-binding domain, RBD"/>
    <property type="match status" value="1"/>
</dbReference>
<dbReference type="OrthoDB" id="167718at2759"/>
<sequence>MGDKRKLDEVAVDENDEAVVDIAKTKKIKSGDKEKSKDKKKEKKDKKDKKDKKEKKEKKRKSKEENVKDEETKPDEEPELLEETVKANGMNGTADEDAMDVDGQQNGAEKAEKSKKEKKEKKEKKNKKEKKEKKSKGEGEVDKKKEKKQKKKLAEQEEKKEEGKEKANGAEEVAEPTAVQPETDTPAENGIEAAEGAVGDAEIDAAQKSQRFIVFISNLPYSATQESVAKHFEKLQPSSVRVPLERCGKKGRGFAFIEFSAFDRMKTCLKQYHGTMFEDGKKPARKIKVELTAGGGGSKSEARKMKILEKNQKLNEERARDAQEAKKAKAASATNGAAAADDQSHIHPSRRARVPV</sequence>
<dbReference type="RefSeq" id="XP_002843006.1">
    <property type="nucleotide sequence ID" value="XM_002842960.1"/>
</dbReference>
<feature type="region of interest" description="Disordered" evidence="3">
    <location>
        <begin position="311"/>
        <end position="356"/>
    </location>
</feature>
<dbReference type="GO" id="GO:0005730">
    <property type="term" value="C:nucleolus"/>
    <property type="evidence" value="ECO:0007669"/>
    <property type="project" value="TreeGrafter"/>
</dbReference>
<accession>C5FZG7</accession>
<reference evidence="6" key="1">
    <citation type="journal article" date="2012" name="MBio">
        <title>Comparative genome analysis of Trichophyton rubrum and related dermatophytes reveals candidate genes involved in infection.</title>
        <authorList>
            <person name="Martinez D.A."/>
            <person name="Oliver B.G."/>
            <person name="Graeser Y."/>
            <person name="Goldberg J.M."/>
            <person name="Li W."/>
            <person name="Martinez-Rossi N.M."/>
            <person name="Monod M."/>
            <person name="Shelest E."/>
            <person name="Barton R.C."/>
            <person name="Birch E."/>
            <person name="Brakhage A.A."/>
            <person name="Chen Z."/>
            <person name="Gurr S.J."/>
            <person name="Heiman D."/>
            <person name="Heitman J."/>
            <person name="Kosti I."/>
            <person name="Rossi A."/>
            <person name="Saif S."/>
            <person name="Samalova M."/>
            <person name="Saunders C.W."/>
            <person name="Shea T."/>
            <person name="Summerbell R.C."/>
            <person name="Xu J."/>
            <person name="Young S."/>
            <person name="Zeng Q."/>
            <person name="Birren B.W."/>
            <person name="Cuomo C.A."/>
            <person name="White T.C."/>
        </authorList>
    </citation>
    <scope>NUCLEOTIDE SEQUENCE [LARGE SCALE GENOMIC DNA]</scope>
    <source>
        <strain evidence="6">ATCC MYA-4605 / CBS 113480</strain>
    </source>
</reference>
<feature type="compositionally biased region" description="Basic and acidic residues" evidence="3">
    <location>
        <begin position="62"/>
        <end position="71"/>
    </location>
</feature>
<feature type="compositionally biased region" description="Basic residues" evidence="3">
    <location>
        <begin position="347"/>
        <end position="356"/>
    </location>
</feature>
<feature type="compositionally biased region" description="Basic residues" evidence="3">
    <location>
        <begin position="40"/>
        <end position="61"/>
    </location>
</feature>
<protein>
    <submittedName>
        <fullName evidence="5">RNA binding protein</fullName>
    </submittedName>
</protein>
<dbReference type="Pfam" id="PF00076">
    <property type="entry name" value="RRM_1"/>
    <property type="match status" value="1"/>
</dbReference>
<dbReference type="InterPro" id="IPR034228">
    <property type="entry name" value="Nop6_RRM"/>
</dbReference>
<keyword evidence="1 2" id="KW-0694">RNA-binding</keyword>
<dbReference type="Proteomes" id="UP000002035">
    <property type="component" value="Unassembled WGS sequence"/>
</dbReference>
<evidence type="ECO:0000313" key="6">
    <source>
        <dbReference type="Proteomes" id="UP000002035"/>
    </source>
</evidence>
<dbReference type="InterPro" id="IPR000504">
    <property type="entry name" value="RRM_dom"/>
</dbReference>
<dbReference type="GO" id="GO:0042274">
    <property type="term" value="P:ribosomal small subunit biogenesis"/>
    <property type="evidence" value="ECO:0007669"/>
    <property type="project" value="TreeGrafter"/>
</dbReference>
<dbReference type="VEuPathDB" id="FungiDB:MCYG_08089"/>
<name>C5FZG7_ARTOC</name>
<dbReference type="EMBL" id="DS995708">
    <property type="protein sequence ID" value="EEQ35270.1"/>
    <property type="molecule type" value="Genomic_DNA"/>
</dbReference>
<dbReference type="GeneID" id="9226250"/>
<dbReference type="FunFam" id="3.30.70.330:FF:000376">
    <property type="entry name" value="Putative RNA binding protein"/>
    <property type="match status" value="1"/>
</dbReference>
<evidence type="ECO:0000256" key="3">
    <source>
        <dbReference type="SAM" id="MobiDB-lite"/>
    </source>
</evidence>